<evidence type="ECO:0000256" key="1">
    <source>
        <dbReference type="SAM" id="MobiDB-lite"/>
    </source>
</evidence>
<feature type="region of interest" description="Disordered" evidence="1">
    <location>
        <begin position="1"/>
        <end position="44"/>
    </location>
</feature>
<proteinExistence type="predicted"/>
<comment type="caution">
    <text evidence="2">The sequence shown here is derived from an EMBL/GenBank/DDBJ whole genome shotgun (WGS) entry which is preliminary data.</text>
</comment>
<dbReference type="Proteomes" id="UP000266723">
    <property type="component" value="Unassembled WGS sequence"/>
</dbReference>
<keyword evidence="3" id="KW-1185">Reference proteome</keyword>
<dbReference type="EMBL" id="QGKV02000759">
    <property type="protein sequence ID" value="KAF3562659.1"/>
    <property type="molecule type" value="Genomic_DNA"/>
</dbReference>
<reference evidence="2 3" key="1">
    <citation type="journal article" date="2020" name="BMC Genomics">
        <title>Intraspecific diversification of the crop wild relative Brassica cretica Lam. using demographic model selection.</title>
        <authorList>
            <person name="Kioukis A."/>
            <person name="Michalopoulou V.A."/>
            <person name="Briers L."/>
            <person name="Pirintsos S."/>
            <person name="Studholme D.J."/>
            <person name="Pavlidis P."/>
            <person name="Sarris P.F."/>
        </authorList>
    </citation>
    <scope>NUCLEOTIDE SEQUENCE [LARGE SCALE GENOMIC DNA]</scope>
    <source>
        <strain evidence="3">cv. PFS-1207/04</strain>
    </source>
</reference>
<evidence type="ECO:0000313" key="2">
    <source>
        <dbReference type="EMBL" id="KAF3562659.1"/>
    </source>
</evidence>
<evidence type="ECO:0000313" key="3">
    <source>
        <dbReference type="Proteomes" id="UP000266723"/>
    </source>
</evidence>
<name>A0ABQ7CTC8_BRACR</name>
<protein>
    <submittedName>
        <fullName evidence="2">Uncharacterized protein</fullName>
    </submittedName>
</protein>
<organism evidence="2 3">
    <name type="scientific">Brassica cretica</name>
    <name type="common">Mustard</name>
    <dbReference type="NCBI Taxonomy" id="69181"/>
    <lineage>
        <taxon>Eukaryota</taxon>
        <taxon>Viridiplantae</taxon>
        <taxon>Streptophyta</taxon>
        <taxon>Embryophyta</taxon>
        <taxon>Tracheophyta</taxon>
        <taxon>Spermatophyta</taxon>
        <taxon>Magnoliopsida</taxon>
        <taxon>eudicotyledons</taxon>
        <taxon>Gunneridae</taxon>
        <taxon>Pentapetalae</taxon>
        <taxon>rosids</taxon>
        <taxon>malvids</taxon>
        <taxon>Brassicales</taxon>
        <taxon>Brassicaceae</taxon>
        <taxon>Brassiceae</taxon>
        <taxon>Brassica</taxon>
    </lineage>
</organism>
<gene>
    <name evidence="2" type="ORF">DY000_02016010</name>
</gene>
<sequence length="64" mass="7168">MSFGGSPWCRSTPDFEHRSMDFNQNRSTGYPDHRSMTPTESTASCNAVEFAARYPHPPSPDLGF</sequence>
<accession>A0ABQ7CTC8</accession>